<dbReference type="InterPro" id="IPR008775">
    <property type="entry name" value="Phytyl_CoA_dOase-like"/>
</dbReference>
<comment type="caution">
    <text evidence="1">The sequence shown here is derived from an EMBL/GenBank/DDBJ whole genome shotgun (WGS) entry which is preliminary data.</text>
</comment>
<dbReference type="STRING" id="570156.AOG27_12510"/>
<dbReference type="Gene3D" id="2.60.120.620">
    <property type="entry name" value="q2cbj1_9rhob like domain"/>
    <property type="match status" value="1"/>
</dbReference>
<dbReference type="SUPFAM" id="SSF51197">
    <property type="entry name" value="Clavaminate synthase-like"/>
    <property type="match status" value="1"/>
</dbReference>
<keyword evidence="1" id="KW-0560">Oxidoreductase</keyword>
<accession>A0A0P7DZ46</accession>
<proteinExistence type="predicted"/>
<dbReference type="PATRIC" id="fig|570156.3.peg.3598"/>
<dbReference type="Proteomes" id="UP000050378">
    <property type="component" value="Unassembled WGS sequence"/>
</dbReference>
<reference evidence="1 2" key="1">
    <citation type="submission" date="2015-09" db="EMBL/GenBank/DDBJ databases">
        <title>Draft Genome Sequence of Pseudoalteromonas lipolytica UCD-48B.</title>
        <authorList>
            <person name="Krusor M."/>
            <person name="Coil D.A."/>
            <person name="Lang J.M."/>
            <person name="Eisen J.A."/>
            <person name="Alexiev A."/>
        </authorList>
    </citation>
    <scope>NUCLEOTIDE SEQUENCE [LARGE SCALE GENOMIC DNA]</scope>
    <source>
        <strain evidence="1 2">UCD-48B</strain>
    </source>
</reference>
<name>A0A0P7DZ46_9GAMM</name>
<organism evidence="1 2">
    <name type="scientific">Pseudoalteromonas lipolytica</name>
    <dbReference type="NCBI Taxonomy" id="570156"/>
    <lineage>
        <taxon>Bacteria</taxon>
        <taxon>Pseudomonadati</taxon>
        <taxon>Pseudomonadota</taxon>
        <taxon>Gammaproteobacteria</taxon>
        <taxon>Alteromonadales</taxon>
        <taxon>Pseudoalteromonadaceae</taxon>
        <taxon>Pseudoalteromonas</taxon>
    </lineage>
</organism>
<evidence type="ECO:0000313" key="2">
    <source>
        <dbReference type="Proteomes" id="UP000050378"/>
    </source>
</evidence>
<dbReference type="AlphaFoldDB" id="A0A0P7DZ46"/>
<keyword evidence="1" id="KW-0223">Dioxygenase</keyword>
<gene>
    <name evidence="1" type="ORF">AOG27_12510</name>
</gene>
<dbReference type="Pfam" id="PF05721">
    <property type="entry name" value="PhyH"/>
    <property type="match status" value="1"/>
</dbReference>
<dbReference type="GO" id="GO:0016706">
    <property type="term" value="F:2-oxoglutarate-dependent dioxygenase activity"/>
    <property type="evidence" value="ECO:0007669"/>
    <property type="project" value="UniProtKB-ARBA"/>
</dbReference>
<dbReference type="OrthoDB" id="345086at2"/>
<protein>
    <submittedName>
        <fullName evidence="1">Phytanoyl-CoA dioxygenase</fullName>
    </submittedName>
</protein>
<dbReference type="RefSeq" id="WP_054553361.1">
    <property type="nucleotide sequence ID" value="NZ_LJTC01000008.1"/>
</dbReference>
<dbReference type="EMBL" id="LJTC01000008">
    <property type="protein sequence ID" value="KPM82914.1"/>
    <property type="molecule type" value="Genomic_DNA"/>
</dbReference>
<evidence type="ECO:0000313" key="1">
    <source>
        <dbReference type="EMBL" id="KPM82914.1"/>
    </source>
</evidence>
<sequence>MENNFFAENGYYHVKGLYTESELSKVRPILDKFHQHWLQENQSFYQSRGINSSGLTGAACLSAEEKFTLFKFVSANTLLKQVKGIVAGPQFMNTQLFFNPYNPKQANYWHRDMQYHLELDAQKVALNGPEVLHCRVAFEDEPGIELIPGSHKNWDSDEELTVRLEQQGARNSDSLVRGKSVALKKGYLLIFSANMIHRGLYGMNRFALDILYFERHPSLSEFVQTGFLPTEEQKLHLKNAVVFE</sequence>